<sequence length="167" mass="19078">MDLSKAESQTPADRRSGSPDYLRTLLQDLLCFFALLSVALLIVAGILFVVEDVSRMQQQHQHLHHRHLHRDKNANNSGRSLAEEPPNQGRPYFRPHTWIRFFSCQGKQPQQQPEEAEKEEPKQFDQKQQPTYISSRGTSTIPGWRRPYRGRSCQQTAGLGAPSTSGR</sequence>
<dbReference type="AlphaFoldDB" id="A0A6P4E682"/>
<dbReference type="RefSeq" id="XP_016973545.1">
    <property type="nucleotide sequence ID" value="XM_017118056.1"/>
</dbReference>
<dbReference type="OrthoDB" id="7871419at2759"/>
<feature type="compositionally biased region" description="Polar residues" evidence="1">
    <location>
        <begin position="152"/>
        <end position="167"/>
    </location>
</feature>
<dbReference type="RefSeq" id="XP_016973545.2">
    <property type="nucleotide sequence ID" value="XM_017118056.2"/>
</dbReference>
<evidence type="ECO:0000256" key="2">
    <source>
        <dbReference type="SAM" id="Phobius"/>
    </source>
</evidence>
<reference evidence="3" key="1">
    <citation type="submission" date="2025-08" db="UniProtKB">
        <authorList>
            <consortium name="RefSeq"/>
        </authorList>
    </citation>
    <scope>IDENTIFICATION</scope>
</reference>
<keyword evidence="2" id="KW-0812">Transmembrane</keyword>
<keyword evidence="2" id="KW-1133">Transmembrane helix</keyword>
<feature type="transmembrane region" description="Helical" evidence="2">
    <location>
        <begin position="25"/>
        <end position="50"/>
    </location>
</feature>
<dbReference type="GeneID" id="108040549"/>
<gene>
    <name evidence="3" type="primary">LOC108040549</name>
</gene>
<feature type="compositionally biased region" description="Basic residues" evidence="1">
    <location>
        <begin position="61"/>
        <end position="70"/>
    </location>
</feature>
<evidence type="ECO:0000313" key="3">
    <source>
        <dbReference type="RefSeq" id="XP_016973545.1"/>
    </source>
</evidence>
<keyword evidence="2" id="KW-0472">Membrane</keyword>
<name>A0A6P4E682_DRORH</name>
<organism evidence="3">
    <name type="scientific">Drosophila rhopaloa</name>
    <name type="common">Fruit fly</name>
    <dbReference type="NCBI Taxonomy" id="1041015"/>
    <lineage>
        <taxon>Eukaryota</taxon>
        <taxon>Metazoa</taxon>
        <taxon>Ecdysozoa</taxon>
        <taxon>Arthropoda</taxon>
        <taxon>Hexapoda</taxon>
        <taxon>Insecta</taxon>
        <taxon>Pterygota</taxon>
        <taxon>Neoptera</taxon>
        <taxon>Endopterygota</taxon>
        <taxon>Diptera</taxon>
        <taxon>Brachycera</taxon>
        <taxon>Muscomorpha</taxon>
        <taxon>Ephydroidea</taxon>
        <taxon>Drosophilidae</taxon>
        <taxon>Drosophila</taxon>
        <taxon>Sophophora</taxon>
    </lineage>
</organism>
<protein>
    <submittedName>
        <fullName evidence="3">Uncharacterized protein LOC108040549</fullName>
    </submittedName>
</protein>
<accession>A0A6P4E682</accession>
<feature type="compositionally biased region" description="Polar residues" evidence="1">
    <location>
        <begin position="126"/>
        <end position="141"/>
    </location>
</feature>
<proteinExistence type="predicted"/>
<evidence type="ECO:0000256" key="1">
    <source>
        <dbReference type="SAM" id="MobiDB-lite"/>
    </source>
</evidence>
<feature type="region of interest" description="Disordered" evidence="1">
    <location>
        <begin position="60"/>
        <end position="167"/>
    </location>
</feature>